<keyword evidence="3" id="KW-0614">Plasmid</keyword>
<dbReference type="InterPro" id="IPR050583">
    <property type="entry name" value="Mycobacterial_A85_antigen"/>
</dbReference>
<dbReference type="InterPro" id="IPR035992">
    <property type="entry name" value="Ricin_B-like_lectins"/>
</dbReference>
<accession>Q97TM7</accession>
<dbReference type="EMBL" id="AE001438">
    <property type="protein sequence ID" value="AAK76817.1"/>
    <property type="molecule type" value="Genomic_DNA"/>
</dbReference>
<dbReference type="PROSITE" id="PS50231">
    <property type="entry name" value="RICIN_B_LECTIN"/>
    <property type="match status" value="1"/>
</dbReference>
<dbReference type="SUPFAM" id="SSF50370">
    <property type="entry name" value="Ricin B-like lectins"/>
    <property type="match status" value="1"/>
</dbReference>
<dbReference type="SUPFAM" id="SSF53474">
    <property type="entry name" value="alpha/beta-Hydrolases"/>
    <property type="match status" value="1"/>
</dbReference>
<dbReference type="PANTHER" id="PTHR48098:SF6">
    <property type="entry name" value="FERRI-BACILLIBACTIN ESTERASE BESA"/>
    <property type="match status" value="1"/>
</dbReference>
<feature type="chain" id="PRO_5039074328" evidence="1">
    <location>
        <begin position="23"/>
        <end position="456"/>
    </location>
</feature>
<dbReference type="CDD" id="cd00161">
    <property type="entry name" value="beta-trefoil_Ricin-like"/>
    <property type="match status" value="1"/>
</dbReference>
<evidence type="ECO:0000256" key="1">
    <source>
        <dbReference type="SAM" id="SignalP"/>
    </source>
</evidence>
<dbReference type="InterPro" id="IPR029058">
    <property type="entry name" value="AB_hydrolase_fold"/>
</dbReference>
<dbReference type="KEGG" id="cac:CA_P0071"/>
<dbReference type="ESTHER" id="cloac-CAP0071">
    <property type="family name" value="A85-Feruloyl-Esterase"/>
</dbReference>
<dbReference type="InterPro" id="IPR000772">
    <property type="entry name" value="Ricin_B_lectin"/>
</dbReference>
<dbReference type="Gene3D" id="2.80.10.50">
    <property type="match status" value="2"/>
</dbReference>
<keyword evidence="4" id="KW-1185">Reference proteome</keyword>
<dbReference type="SMART" id="SM00458">
    <property type="entry name" value="RICIN"/>
    <property type="match status" value="1"/>
</dbReference>
<dbReference type="OrthoDB" id="8660908at2"/>
<dbReference type="RefSeq" id="WP_010890756.1">
    <property type="nucleotide sequence ID" value="NC_001988.2"/>
</dbReference>
<dbReference type="CAZy" id="CBM13">
    <property type="family name" value="Carbohydrate-Binding Module Family 13"/>
</dbReference>
<feature type="domain" description="Ricin B lectin" evidence="2">
    <location>
        <begin position="314"/>
        <end position="453"/>
    </location>
</feature>
<dbReference type="Pfam" id="PF00756">
    <property type="entry name" value="Esterase"/>
    <property type="match status" value="1"/>
</dbReference>
<reference evidence="3 4" key="1">
    <citation type="journal article" date="2001" name="J. Bacteriol.">
        <title>Genome sequence and comparative analysis of the solvent-producing bacterium Clostridium acetobutylicum.</title>
        <authorList>
            <person name="Nolling J."/>
            <person name="Breton G."/>
            <person name="Omelchenko M.V."/>
            <person name="Makarova K.S."/>
            <person name="Zeng Q."/>
            <person name="Gibson R."/>
            <person name="Lee H.M."/>
            <person name="Dubois J."/>
            <person name="Qiu D."/>
            <person name="Hitti J."/>
            <person name="Wolf Y.I."/>
            <person name="Tatusov R.L."/>
            <person name="Sabathe F."/>
            <person name="Doucette-Stamm L."/>
            <person name="Soucaille P."/>
            <person name="Daly M.J."/>
            <person name="Bennett G.N."/>
            <person name="Koonin E.V."/>
            <person name="Smith D.R."/>
        </authorList>
    </citation>
    <scope>NUCLEOTIDE SEQUENCE [LARGE SCALE GENOMIC DNA]</scope>
    <source>
        <strain evidence="4">ATCC 824 / DSM 792 / JCM 1419 / LMG 5710 / VKM B-1787</strain>
        <plasmid evidence="4">pSOL1</plasmid>
    </source>
</reference>
<keyword evidence="3" id="KW-0378">Hydrolase</keyword>
<gene>
    <name evidence="3" type="ordered locus">CA_P0071</name>
</gene>
<dbReference type="InterPro" id="IPR000801">
    <property type="entry name" value="Esterase-like"/>
</dbReference>
<dbReference type="HOGENOM" id="CLU_599501_0_0_9"/>
<dbReference type="Proteomes" id="UP000000814">
    <property type="component" value="Plasmid pSOL1"/>
</dbReference>
<dbReference type="Gene3D" id="3.40.50.1820">
    <property type="entry name" value="alpha/beta hydrolase"/>
    <property type="match status" value="1"/>
</dbReference>
<evidence type="ECO:0000313" key="4">
    <source>
        <dbReference type="Proteomes" id="UP000000814"/>
    </source>
</evidence>
<dbReference type="GO" id="GO:0016787">
    <property type="term" value="F:hydrolase activity"/>
    <property type="evidence" value="ECO:0007669"/>
    <property type="project" value="UniProtKB-KW"/>
</dbReference>
<dbReference type="AlphaFoldDB" id="Q97TM7"/>
<evidence type="ECO:0000259" key="2">
    <source>
        <dbReference type="SMART" id="SM00458"/>
    </source>
</evidence>
<dbReference type="PATRIC" id="fig|272562.8.peg.71"/>
<protein>
    <submittedName>
        <fullName evidence="3">Possible xylan degradation enzyme (Alpha/beta hydrolase domain and ricin-B-like domain)</fullName>
    </submittedName>
</protein>
<sequence length="456" mass="49677">MLKRKLILGLATTLLFMQTATITNVTALASSNASLNISKSVQIKSTTNNSSATALPTMPPAGYDKHGNYPSGKVQDVNYYSSVTKSTRKMVVYTPPGYNSKTKYPVIYAIHGINSWPSTIFDSWCVDSSTLADNLIGQGKIQPVIIVAMDNNNVDSHQELFNVVMPYVESHYPIIADADHRGLYGYSMGGGVTFAEGIGHLDTFHHICPSSATPFNHPSDENMFPNNGAEAKKKLKTLLLSCGTSDWDGFYPPNLATHNFCVKNGIPHYWLSVQGGGHDGSVWRPAMWNFLQLAFPANQAPTTNVGSTVTLNNGWYYLKNVNAQKYLQVTDNIGKAGQNVELRTGSKSNGQKWYLTNVGDGYVTLKSALGDYMLDVSYGEDKDGSNIQIFNAYGGDAQRFSVKASSTNGLYAIATKSSNGTKVLDDFNLGTSDGTNVCQWSYSGNKNQLWSFESAN</sequence>
<organism evidence="3 4">
    <name type="scientific">Clostridium acetobutylicum (strain ATCC 824 / DSM 792 / JCM 1419 / IAM 19013 / LMG 5710 / NBRC 13948 / NRRL B-527 / VKM B-1787 / 2291 / W)</name>
    <dbReference type="NCBI Taxonomy" id="272562"/>
    <lineage>
        <taxon>Bacteria</taxon>
        <taxon>Bacillati</taxon>
        <taxon>Bacillota</taxon>
        <taxon>Clostridia</taxon>
        <taxon>Eubacteriales</taxon>
        <taxon>Clostridiaceae</taxon>
        <taxon>Clostridium</taxon>
    </lineage>
</organism>
<feature type="signal peptide" evidence="1">
    <location>
        <begin position="1"/>
        <end position="22"/>
    </location>
</feature>
<dbReference type="PANTHER" id="PTHR48098">
    <property type="entry name" value="ENTEROCHELIN ESTERASE-RELATED"/>
    <property type="match status" value="1"/>
</dbReference>
<geneLocation type="plasmid" evidence="3 4">
    <name>pSOL1</name>
</geneLocation>
<keyword evidence="1" id="KW-0732">Signal</keyword>
<evidence type="ECO:0000313" key="3">
    <source>
        <dbReference type="EMBL" id="AAK76817.1"/>
    </source>
</evidence>
<dbReference type="Pfam" id="PF14200">
    <property type="entry name" value="RicinB_lectin_2"/>
    <property type="match status" value="2"/>
</dbReference>
<dbReference type="GeneID" id="45000416"/>
<proteinExistence type="predicted"/>
<name>Q97TM7_CLOAB</name>